<dbReference type="InterPro" id="IPR008927">
    <property type="entry name" value="6-PGluconate_DH-like_C_sf"/>
</dbReference>
<evidence type="ECO:0000313" key="3">
    <source>
        <dbReference type="Proteomes" id="UP001500755"/>
    </source>
</evidence>
<dbReference type="EMBL" id="BAAANO010000010">
    <property type="protein sequence ID" value="GAA2003999.1"/>
    <property type="molecule type" value="Genomic_DNA"/>
</dbReference>
<accession>A0ABN2TB90</accession>
<dbReference type="SUPFAM" id="SSF51735">
    <property type="entry name" value="NAD(P)-binding Rossmann-fold domains"/>
    <property type="match status" value="1"/>
</dbReference>
<reference evidence="2 3" key="1">
    <citation type="journal article" date="2019" name="Int. J. Syst. Evol. Microbiol.">
        <title>The Global Catalogue of Microorganisms (GCM) 10K type strain sequencing project: providing services to taxonomists for standard genome sequencing and annotation.</title>
        <authorList>
            <consortium name="The Broad Institute Genomics Platform"/>
            <consortium name="The Broad Institute Genome Sequencing Center for Infectious Disease"/>
            <person name="Wu L."/>
            <person name="Ma J."/>
        </authorList>
    </citation>
    <scope>NUCLEOTIDE SEQUENCE [LARGE SCALE GENOMIC DNA]</scope>
    <source>
        <strain evidence="2 3">JCM 14546</strain>
    </source>
</reference>
<feature type="domain" description="Phosphogluconate dehydrogenase NAD-binding putative C-terminal" evidence="1">
    <location>
        <begin position="246"/>
        <end position="315"/>
    </location>
</feature>
<dbReference type="InterPro" id="IPR015814">
    <property type="entry name" value="Pgluconate_DH_NAD-bd_C"/>
</dbReference>
<dbReference type="Pfam" id="PF09130">
    <property type="entry name" value="DUF1932"/>
    <property type="match status" value="1"/>
</dbReference>
<dbReference type="InterPro" id="IPR013328">
    <property type="entry name" value="6PGD_dom2"/>
</dbReference>
<name>A0ABN2TB90_9MICO</name>
<dbReference type="Gene3D" id="3.40.50.720">
    <property type="entry name" value="NAD(P)-binding Rossmann-like Domain"/>
    <property type="match status" value="1"/>
</dbReference>
<dbReference type="Proteomes" id="UP001500755">
    <property type="component" value="Unassembled WGS sequence"/>
</dbReference>
<evidence type="ECO:0000259" key="1">
    <source>
        <dbReference type="Pfam" id="PF09130"/>
    </source>
</evidence>
<keyword evidence="3" id="KW-1185">Reference proteome</keyword>
<gene>
    <name evidence="2" type="ORF">GCM10009755_11590</name>
</gene>
<dbReference type="SUPFAM" id="SSF48179">
    <property type="entry name" value="6-phosphogluconate dehydrogenase C-terminal domain-like"/>
    <property type="match status" value="1"/>
</dbReference>
<proteinExistence type="predicted"/>
<comment type="caution">
    <text evidence="2">The sequence shown here is derived from an EMBL/GenBank/DDBJ whole genome shotgun (WGS) entry which is preliminary data.</text>
</comment>
<protein>
    <recommendedName>
        <fullName evidence="1">Phosphogluconate dehydrogenase NAD-binding putative C-terminal domain-containing protein</fullName>
    </recommendedName>
</protein>
<evidence type="ECO:0000313" key="2">
    <source>
        <dbReference type="EMBL" id="GAA2003999.1"/>
    </source>
</evidence>
<dbReference type="InterPro" id="IPR036291">
    <property type="entry name" value="NAD(P)-bd_dom_sf"/>
</dbReference>
<dbReference type="Gene3D" id="1.10.1040.10">
    <property type="entry name" value="N-(1-d-carboxylethyl)-l-norvaline Dehydrogenase, domain 2"/>
    <property type="match status" value="1"/>
</dbReference>
<organism evidence="2 3">
    <name type="scientific">Brevibacterium samyangense</name>
    <dbReference type="NCBI Taxonomy" id="366888"/>
    <lineage>
        <taxon>Bacteria</taxon>
        <taxon>Bacillati</taxon>
        <taxon>Actinomycetota</taxon>
        <taxon>Actinomycetes</taxon>
        <taxon>Micrococcales</taxon>
        <taxon>Brevibacteriaceae</taxon>
        <taxon>Brevibacterium</taxon>
    </lineage>
</organism>
<sequence length="341" mass="34523">MGNGSEESGSAAPTLTVAFVGAGEVARIFAAGIAAHAGATGRIVRFRGFNAGRRNRPPYAADFRELNAQTGITLADTVAEAVAGADIVFSSVVADQAESTGLAIAEALGTGVVDEAGVAGSVSGASATDGASTMDGAANSGAAPLVIDLNATTPEAIRTVKAALDTAGARFVDASIMDTVPVFRMGVPLCISGDPEAIAAFTAADLGFTNVRDLQAEAGTASTAKVLRSVVMKALEASLVESFRAAEKAGILDVVADSVVATFDDMLGRTLVDDLVKSEMLHARRRAAEMEGAVSTLEDLGVSAFVSAGARDHLAHIAELMHDRTPVAPEATPAEAIRNLG</sequence>